<proteinExistence type="predicted"/>
<organism evidence="2 3">
    <name type="scientific">Methylorubrum populi</name>
    <dbReference type="NCBI Taxonomy" id="223967"/>
    <lineage>
        <taxon>Bacteria</taxon>
        <taxon>Pseudomonadati</taxon>
        <taxon>Pseudomonadota</taxon>
        <taxon>Alphaproteobacteria</taxon>
        <taxon>Hyphomicrobiales</taxon>
        <taxon>Methylobacteriaceae</taxon>
        <taxon>Methylorubrum</taxon>
    </lineage>
</organism>
<name>A0A833J2Y2_9HYPH</name>
<evidence type="ECO:0008006" key="4">
    <source>
        <dbReference type="Google" id="ProtNLM"/>
    </source>
</evidence>
<protein>
    <recommendedName>
        <fullName evidence="4">Host attachment protein</fullName>
    </recommendedName>
</protein>
<reference evidence="2 3" key="1">
    <citation type="submission" date="2019-10" db="EMBL/GenBank/DDBJ databases">
        <title>Draft Genome Sequence of the Caffeine Degrading Methylotroph Methylorubrum populi PINKEL.</title>
        <authorList>
            <person name="Dawson S.C."/>
            <person name="Zhang X."/>
            <person name="Wright M.E."/>
            <person name="Sharma G."/>
            <person name="Langner J.T."/>
            <person name="Ditty J.L."/>
            <person name="Subuyuj G.A."/>
        </authorList>
    </citation>
    <scope>NUCLEOTIDE SEQUENCE [LARGE SCALE GENOMIC DNA]</scope>
    <source>
        <strain evidence="2 3">Pinkel</strain>
    </source>
</reference>
<dbReference type="Pfam" id="PF10116">
    <property type="entry name" value="Host_attach"/>
    <property type="match status" value="1"/>
</dbReference>
<dbReference type="EMBL" id="WEKV01000014">
    <property type="protein sequence ID" value="KAB7783713.1"/>
    <property type="molecule type" value="Genomic_DNA"/>
</dbReference>
<feature type="region of interest" description="Disordered" evidence="1">
    <location>
        <begin position="51"/>
        <end position="81"/>
    </location>
</feature>
<feature type="compositionally biased region" description="Basic and acidic residues" evidence="1">
    <location>
        <begin position="66"/>
        <end position="81"/>
    </location>
</feature>
<comment type="caution">
    <text evidence="2">The sequence shown here is derived from an EMBL/GenBank/DDBJ whole genome shotgun (WGS) entry which is preliminary data.</text>
</comment>
<accession>A0A833J2Y2</accession>
<dbReference type="Proteomes" id="UP000469949">
    <property type="component" value="Unassembled WGS sequence"/>
</dbReference>
<gene>
    <name evidence="2" type="ORF">F8B43_3636</name>
</gene>
<sequence>MPHAETHAMTETSHLRIPHGGYVLVGDGRSARLLRNEGHALHLSLQVQHRFEAPPNPPTRAQGTDRPPRVRQGEHRSAIEQTDWHDRAEQVFAGEVAAALGRLADAIPALVVIAPPRMLAQLRQAMPDRLKPAILAEIDKDLAKLSVDEIQRRLTRT</sequence>
<dbReference type="AlphaFoldDB" id="A0A833J2Y2"/>
<dbReference type="InterPro" id="IPR019291">
    <property type="entry name" value="Host_attachment_protein"/>
</dbReference>
<evidence type="ECO:0000256" key="1">
    <source>
        <dbReference type="SAM" id="MobiDB-lite"/>
    </source>
</evidence>
<evidence type="ECO:0000313" key="2">
    <source>
        <dbReference type="EMBL" id="KAB7783713.1"/>
    </source>
</evidence>
<evidence type="ECO:0000313" key="3">
    <source>
        <dbReference type="Proteomes" id="UP000469949"/>
    </source>
</evidence>